<gene>
    <name evidence="2" type="ORF">ADEAN_000943200</name>
</gene>
<proteinExistence type="predicted"/>
<name>A0A7G2CRV9_9TRYP</name>
<keyword evidence="3" id="KW-1185">Reference proteome</keyword>
<protein>
    <submittedName>
        <fullName evidence="2">Uncharacterized protein</fullName>
    </submittedName>
</protein>
<dbReference type="InterPro" id="IPR021299">
    <property type="entry name" value="DUF2871"/>
</dbReference>
<dbReference type="OrthoDB" id="271252at2759"/>
<feature type="transmembrane region" description="Helical" evidence="1">
    <location>
        <begin position="30"/>
        <end position="54"/>
    </location>
</feature>
<keyword evidence="1" id="KW-1133">Transmembrane helix</keyword>
<accession>A0A7G2CRV9</accession>
<sequence>MYNAGLGITLTLMLVKGTLTVLGKEDSSRLLAWSAGGGHILLTFGFYYFFVTLMKAVREDEEKK</sequence>
<dbReference type="VEuPathDB" id="TriTrypDB:ADEAN_000943200"/>
<dbReference type="Pfam" id="PF11070">
    <property type="entry name" value="DUF2871"/>
    <property type="match status" value="1"/>
</dbReference>
<reference evidence="2 3" key="1">
    <citation type="submission" date="2020-08" db="EMBL/GenBank/DDBJ databases">
        <authorList>
            <person name="Newling K."/>
            <person name="Davey J."/>
            <person name="Forrester S."/>
        </authorList>
    </citation>
    <scope>NUCLEOTIDE SEQUENCE [LARGE SCALE GENOMIC DNA]</scope>
    <source>
        <strain evidence="3">Crithidia deanei Carvalho (ATCC PRA-265)</strain>
    </source>
</reference>
<dbReference type="EMBL" id="LR877167">
    <property type="protein sequence ID" value="CAD2221897.1"/>
    <property type="molecule type" value="Genomic_DNA"/>
</dbReference>
<dbReference type="AlphaFoldDB" id="A0A7G2CRV9"/>
<dbReference type="Proteomes" id="UP000515908">
    <property type="component" value="Chromosome 23"/>
</dbReference>
<keyword evidence="1" id="KW-0812">Transmembrane</keyword>
<evidence type="ECO:0000256" key="1">
    <source>
        <dbReference type="SAM" id="Phobius"/>
    </source>
</evidence>
<evidence type="ECO:0000313" key="3">
    <source>
        <dbReference type="Proteomes" id="UP000515908"/>
    </source>
</evidence>
<evidence type="ECO:0000313" key="2">
    <source>
        <dbReference type="EMBL" id="CAD2221897.1"/>
    </source>
</evidence>
<organism evidence="2 3">
    <name type="scientific">Angomonas deanei</name>
    <dbReference type="NCBI Taxonomy" id="59799"/>
    <lineage>
        <taxon>Eukaryota</taxon>
        <taxon>Discoba</taxon>
        <taxon>Euglenozoa</taxon>
        <taxon>Kinetoplastea</taxon>
        <taxon>Metakinetoplastina</taxon>
        <taxon>Trypanosomatida</taxon>
        <taxon>Trypanosomatidae</taxon>
        <taxon>Strigomonadinae</taxon>
        <taxon>Angomonas</taxon>
    </lineage>
</organism>
<keyword evidence="1" id="KW-0472">Membrane</keyword>